<dbReference type="Proteomes" id="UP000015103">
    <property type="component" value="Unassembled WGS sequence"/>
</dbReference>
<dbReference type="VEuPathDB" id="VectorBase:RPRC009206"/>
<reference evidence="1" key="1">
    <citation type="submission" date="2015-05" db="UniProtKB">
        <authorList>
            <consortium name="EnsemblMetazoa"/>
        </authorList>
    </citation>
    <scope>IDENTIFICATION</scope>
</reference>
<dbReference type="EMBL" id="ACPB03009777">
    <property type="status" value="NOT_ANNOTATED_CDS"/>
    <property type="molecule type" value="Genomic_DNA"/>
</dbReference>
<accession>T1HYT6</accession>
<dbReference type="AlphaFoldDB" id="T1HYT6"/>
<dbReference type="InParanoid" id="T1HYT6"/>
<dbReference type="HOGENOM" id="CLU_2336202_0_0_1"/>
<evidence type="ECO:0000313" key="1">
    <source>
        <dbReference type="EnsemblMetazoa" id="RPRC009206-PA"/>
    </source>
</evidence>
<sequence>MIAGTDQWRWQSRNPVGYKKIRSGACLLHSPNKINVLIRTLTSIELCKIEKKLRLDEVVKLSQLKRAKEIEKLTKMRQILMCLELIRGENQCQKYQTV</sequence>
<organism evidence="1 2">
    <name type="scientific">Rhodnius prolixus</name>
    <name type="common">Triatomid bug</name>
    <dbReference type="NCBI Taxonomy" id="13249"/>
    <lineage>
        <taxon>Eukaryota</taxon>
        <taxon>Metazoa</taxon>
        <taxon>Ecdysozoa</taxon>
        <taxon>Arthropoda</taxon>
        <taxon>Hexapoda</taxon>
        <taxon>Insecta</taxon>
        <taxon>Pterygota</taxon>
        <taxon>Neoptera</taxon>
        <taxon>Paraneoptera</taxon>
        <taxon>Hemiptera</taxon>
        <taxon>Heteroptera</taxon>
        <taxon>Panheteroptera</taxon>
        <taxon>Cimicomorpha</taxon>
        <taxon>Reduviidae</taxon>
        <taxon>Triatominae</taxon>
        <taxon>Rhodnius</taxon>
    </lineage>
</organism>
<keyword evidence="2" id="KW-1185">Reference proteome</keyword>
<evidence type="ECO:0000313" key="2">
    <source>
        <dbReference type="Proteomes" id="UP000015103"/>
    </source>
</evidence>
<proteinExistence type="predicted"/>
<dbReference type="EnsemblMetazoa" id="RPRC009206-RA">
    <property type="protein sequence ID" value="RPRC009206-PA"/>
    <property type="gene ID" value="RPRC009206"/>
</dbReference>
<name>T1HYT6_RHOPR</name>
<protein>
    <submittedName>
        <fullName evidence="1">Uncharacterized protein</fullName>
    </submittedName>
</protein>